<keyword evidence="4" id="KW-0547">Nucleotide-binding</keyword>
<dbReference type="InterPro" id="IPR011009">
    <property type="entry name" value="Kinase-like_dom_sf"/>
</dbReference>
<keyword evidence="11" id="KW-1185">Reference proteome</keyword>
<protein>
    <recommendedName>
        <fullName evidence="1">non-specific serine/threonine protein kinase</fullName>
        <ecNumber evidence="1">2.7.11.1</ecNumber>
    </recommendedName>
</protein>
<reference evidence="10 11" key="1">
    <citation type="submission" date="2018-10" db="EMBL/GenBank/DDBJ databases">
        <title>A high-quality apple genome assembly.</title>
        <authorList>
            <person name="Hu J."/>
        </authorList>
    </citation>
    <scope>NUCLEOTIDE SEQUENCE [LARGE SCALE GENOMIC DNA]</scope>
    <source>
        <strain evidence="11">cv. HFTH1</strain>
        <tissue evidence="10">Young leaf</tissue>
    </source>
</reference>
<evidence type="ECO:0000256" key="3">
    <source>
        <dbReference type="ARBA" id="ARBA00022679"/>
    </source>
</evidence>
<evidence type="ECO:0000256" key="5">
    <source>
        <dbReference type="ARBA" id="ARBA00022777"/>
    </source>
</evidence>
<dbReference type="SUPFAM" id="SSF56112">
    <property type="entry name" value="Protein kinase-like (PK-like)"/>
    <property type="match status" value="1"/>
</dbReference>
<name>A0A498I3G1_MALDO</name>
<dbReference type="SMART" id="SM00220">
    <property type="entry name" value="S_TKc"/>
    <property type="match status" value="1"/>
</dbReference>
<gene>
    <name evidence="10" type="ORF">DVH24_039312</name>
</gene>
<evidence type="ECO:0000256" key="4">
    <source>
        <dbReference type="ARBA" id="ARBA00022741"/>
    </source>
</evidence>
<dbReference type="InterPro" id="IPR000719">
    <property type="entry name" value="Prot_kinase_dom"/>
</dbReference>
<keyword evidence="6" id="KW-0067">ATP-binding</keyword>
<dbReference type="Gene3D" id="1.10.510.10">
    <property type="entry name" value="Transferase(Phosphotransferase) domain 1"/>
    <property type="match status" value="1"/>
</dbReference>
<evidence type="ECO:0000256" key="1">
    <source>
        <dbReference type="ARBA" id="ARBA00012513"/>
    </source>
</evidence>
<evidence type="ECO:0000256" key="8">
    <source>
        <dbReference type="ARBA" id="ARBA00048679"/>
    </source>
</evidence>
<dbReference type="AlphaFoldDB" id="A0A498I3G1"/>
<keyword evidence="3" id="KW-0808">Transferase</keyword>
<dbReference type="Pfam" id="PF07714">
    <property type="entry name" value="PK_Tyr_Ser-Thr"/>
    <property type="match status" value="1"/>
</dbReference>
<dbReference type="Proteomes" id="UP000290289">
    <property type="component" value="Chromosome 15"/>
</dbReference>
<keyword evidence="2" id="KW-0723">Serine/threonine-protein kinase</keyword>
<dbReference type="InterPro" id="IPR008271">
    <property type="entry name" value="Ser/Thr_kinase_AS"/>
</dbReference>
<dbReference type="GO" id="GO:0005524">
    <property type="term" value="F:ATP binding"/>
    <property type="evidence" value="ECO:0007669"/>
    <property type="project" value="UniProtKB-KW"/>
</dbReference>
<dbReference type="PANTHER" id="PTHR27002:SF1073">
    <property type="entry name" value="CYSTEINE-RICH RECEPTOR-LIKE PROTEIN KINASE 29"/>
    <property type="match status" value="1"/>
</dbReference>
<evidence type="ECO:0000259" key="9">
    <source>
        <dbReference type="PROSITE" id="PS50011"/>
    </source>
</evidence>
<evidence type="ECO:0000256" key="7">
    <source>
        <dbReference type="ARBA" id="ARBA00047899"/>
    </source>
</evidence>
<proteinExistence type="predicted"/>
<dbReference type="PROSITE" id="PS00108">
    <property type="entry name" value="PROTEIN_KINASE_ST"/>
    <property type="match status" value="1"/>
</dbReference>
<dbReference type="GO" id="GO:0004674">
    <property type="term" value="F:protein serine/threonine kinase activity"/>
    <property type="evidence" value="ECO:0007669"/>
    <property type="project" value="UniProtKB-KW"/>
</dbReference>
<dbReference type="GO" id="GO:0005886">
    <property type="term" value="C:plasma membrane"/>
    <property type="evidence" value="ECO:0007669"/>
    <property type="project" value="TreeGrafter"/>
</dbReference>
<evidence type="ECO:0000313" key="11">
    <source>
        <dbReference type="Proteomes" id="UP000290289"/>
    </source>
</evidence>
<dbReference type="EC" id="2.7.11.1" evidence="1"/>
<comment type="catalytic activity">
    <reaction evidence="7">
        <text>L-threonyl-[protein] + ATP = O-phospho-L-threonyl-[protein] + ADP + H(+)</text>
        <dbReference type="Rhea" id="RHEA:46608"/>
        <dbReference type="Rhea" id="RHEA-COMP:11060"/>
        <dbReference type="Rhea" id="RHEA-COMP:11605"/>
        <dbReference type="ChEBI" id="CHEBI:15378"/>
        <dbReference type="ChEBI" id="CHEBI:30013"/>
        <dbReference type="ChEBI" id="CHEBI:30616"/>
        <dbReference type="ChEBI" id="CHEBI:61977"/>
        <dbReference type="ChEBI" id="CHEBI:456216"/>
        <dbReference type="EC" id="2.7.11.1"/>
    </reaction>
</comment>
<evidence type="ECO:0000313" key="10">
    <source>
        <dbReference type="EMBL" id="RXH75613.1"/>
    </source>
</evidence>
<accession>A0A498I3G1</accession>
<dbReference type="EMBL" id="RDQH01000341">
    <property type="protein sequence ID" value="RXH75613.1"/>
    <property type="molecule type" value="Genomic_DNA"/>
</dbReference>
<comment type="caution">
    <text evidence="10">The sequence shown here is derived from an EMBL/GenBank/DDBJ whole genome shotgun (WGS) entry which is preliminary data.</text>
</comment>
<dbReference type="InterPro" id="IPR001245">
    <property type="entry name" value="Ser-Thr/Tyr_kinase_cat_dom"/>
</dbReference>
<dbReference type="PROSITE" id="PS50011">
    <property type="entry name" value="PROTEIN_KINASE_DOM"/>
    <property type="match status" value="1"/>
</dbReference>
<dbReference type="FunFam" id="1.10.510.10:FF:001023">
    <property type="entry name" value="Os07g0541700 protein"/>
    <property type="match status" value="1"/>
</dbReference>
<dbReference type="PANTHER" id="PTHR27002">
    <property type="entry name" value="RECEPTOR-LIKE SERINE/THREONINE-PROTEIN KINASE SD1-8"/>
    <property type="match status" value="1"/>
</dbReference>
<keyword evidence="5" id="KW-0418">Kinase</keyword>
<comment type="catalytic activity">
    <reaction evidence="8">
        <text>L-seryl-[protein] + ATP = O-phospho-L-seryl-[protein] + ADP + H(+)</text>
        <dbReference type="Rhea" id="RHEA:17989"/>
        <dbReference type="Rhea" id="RHEA-COMP:9863"/>
        <dbReference type="Rhea" id="RHEA-COMP:11604"/>
        <dbReference type="ChEBI" id="CHEBI:15378"/>
        <dbReference type="ChEBI" id="CHEBI:29999"/>
        <dbReference type="ChEBI" id="CHEBI:30616"/>
        <dbReference type="ChEBI" id="CHEBI:83421"/>
        <dbReference type="ChEBI" id="CHEBI:456216"/>
        <dbReference type="EC" id="2.7.11.1"/>
    </reaction>
</comment>
<evidence type="ECO:0000256" key="2">
    <source>
        <dbReference type="ARBA" id="ARBA00022527"/>
    </source>
</evidence>
<sequence length="270" mass="30739">MLVKEQKPGGGFALRGMGSVGVRKEDMRVIGSHLSDNVDRIEWLLVLFRAVDPYRKMNQFGMEKNYDNVPVIVFNPIYNYIRVATEDFSEENKLGQGRFGSNSGQGDLDFKNEVLLVAKLQHRNLVRLFGFCLKGNEGLLVYEFVPNPSLDHIIFDPTKCAQLDLDRRYKIIVGTARGILYLHEDSRLRIIHHDLKASNILINAEMYPKISGFSMASGYMASEYAMRAHFSVKSYVYGFSMLVLETISGQKNSSFCHGDNVEDLIRFTVY</sequence>
<feature type="domain" description="Protein kinase" evidence="9">
    <location>
        <begin position="24"/>
        <end position="270"/>
    </location>
</feature>
<organism evidence="10 11">
    <name type="scientific">Malus domestica</name>
    <name type="common">Apple</name>
    <name type="synonym">Pyrus malus</name>
    <dbReference type="NCBI Taxonomy" id="3750"/>
    <lineage>
        <taxon>Eukaryota</taxon>
        <taxon>Viridiplantae</taxon>
        <taxon>Streptophyta</taxon>
        <taxon>Embryophyta</taxon>
        <taxon>Tracheophyta</taxon>
        <taxon>Spermatophyta</taxon>
        <taxon>Magnoliopsida</taxon>
        <taxon>eudicotyledons</taxon>
        <taxon>Gunneridae</taxon>
        <taxon>Pentapetalae</taxon>
        <taxon>rosids</taxon>
        <taxon>fabids</taxon>
        <taxon>Rosales</taxon>
        <taxon>Rosaceae</taxon>
        <taxon>Amygdaloideae</taxon>
        <taxon>Maleae</taxon>
        <taxon>Malus</taxon>
    </lineage>
</organism>
<evidence type="ECO:0000256" key="6">
    <source>
        <dbReference type="ARBA" id="ARBA00022840"/>
    </source>
</evidence>